<name>A0A5S9XQG5_ARATH</name>
<dbReference type="PANTHER" id="PTHR31228:SF24">
    <property type="entry name" value="CYSTATIN_MONELLIN SUPERFAMILY PROTEIN"/>
    <property type="match status" value="1"/>
</dbReference>
<accession>A0A5S9XQG5</accession>
<evidence type="ECO:0008006" key="4">
    <source>
        <dbReference type="Google" id="ProtNLM"/>
    </source>
</evidence>
<gene>
    <name evidence="2" type="ORF">C24_LOCUS17043</name>
</gene>
<dbReference type="InterPro" id="IPR011990">
    <property type="entry name" value="TPR-like_helical_dom_sf"/>
</dbReference>
<sequence length="443" mass="51114">MNPDFISVQYGTVFSNPKFGSSHPNRTDLLPWLSSYGTKRKAEFDPEEEEEESDGEREEGKAKIEEREGGGIDYLKVLEWDVDSFDGLEDYSSPEVLFSSDEEPFSEEVVQHYCLFKRQMIESKGFYGDPALKPFDHYIGIKLMGLQRYKTETISSQYALTDKDFRVYWEDMVYVCLQKLNQDKESNVELVEIVRGYYRAGPRSKSYITFMAREKPDGPLVEYQAKCMNRRSIVRRRRCRCRRRDIVKRRVNDKEEKCKWAADGLRAQMKNVFCVVGLQKTMLRLKKAEMAALMNSTIHLELSSDEQPLSDGEEALENSHIVKFKNQGYTKLSKRLQEEAQEKTKSAKNMNCVSQVSDRMILKTALQGLSNKDCFVSPSMASMASGKVERGHQLYRDGKYKEALLFYTEALTAAKAKPQKIALHSNRAACYLKLHDFIKVSFT</sequence>
<dbReference type="ExpressionAtlas" id="A0A5S9XQG5">
    <property type="expression patterns" value="baseline and differential"/>
</dbReference>
<dbReference type="Gene3D" id="1.25.40.10">
    <property type="entry name" value="Tetratricopeptide repeat domain"/>
    <property type="match status" value="1"/>
</dbReference>
<reference evidence="2 3" key="1">
    <citation type="submission" date="2019-12" db="EMBL/GenBank/DDBJ databases">
        <authorList>
            <person name="Jiao W.-B."/>
            <person name="Schneeberger K."/>
        </authorList>
    </citation>
    <scope>NUCLEOTIDE SEQUENCE [LARGE SCALE GENOMIC DNA]</scope>
    <source>
        <strain evidence="3">cv. C24</strain>
    </source>
</reference>
<dbReference type="InterPro" id="IPR006525">
    <property type="entry name" value="Cystatin-related_pln"/>
</dbReference>
<feature type="region of interest" description="Disordered" evidence="1">
    <location>
        <begin position="40"/>
        <end position="65"/>
    </location>
</feature>
<evidence type="ECO:0000256" key="1">
    <source>
        <dbReference type="SAM" id="MobiDB-lite"/>
    </source>
</evidence>
<dbReference type="Proteomes" id="UP000434276">
    <property type="component" value="Unassembled WGS sequence"/>
</dbReference>
<feature type="compositionally biased region" description="Acidic residues" evidence="1">
    <location>
        <begin position="45"/>
        <end position="57"/>
    </location>
</feature>
<dbReference type="EMBL" id="CACSHJ010000095">
    <property type="protein sequence ID" value="CAA0393516.1"/>
    <property type="molecule type" value="Genomic_DNA"/>
</dbReference>
<dbReference type="SUPFAM" id="SSF48452">
    <property type="entry name" value="TPR-like"/>
    <property type="match status" value="1"/>
</dbReference>
<evidence type="ECO:0000313" key="2">
    <source>
        <dbReference type="EMBL" id="CAA0393516.1"/>
    </source>
</evidence>
<dbReference type="NCBIfam" id="TIGR01638">
    <property type="entry name" value="Atha_cystat_rel"/>
    <property type="match status" value="1"/>
</dbReference>
<dbReference type="PANTHER" id="PTHR31228">
    <property type="entry name" value="CYSTATIN/MONELLIN SUPERFAMILY PROTEIN"/>
    <property type="match status" value="1"/>
</dbReference>
<proteinExistence type="predicted"/>
<evidence type="ECO:0000313" key="3">
    <source>
        <dbReference type="Proteomes" id="UP000434276"/>
    </source>
</evidence>
<protein>
    <recommendedName>
        <fullName evidence="4">Tetratricopeptide repeat (TPR)-like superfamily protein</fullName>
    </recommendedName>
</protein>
<organism evidence="2 3">
    <name type="scientific">Arabidopsis thaliana</name>
    <name type="common">Mouse-ear cress</name>
    <dbReference type="NCBI Taxonomy" id="3702"/>
    <lineage>
        <taxon>Eukaryota</taxon>
        <taxon>Viridiplantae</taxon>
        <taxon>Streptophyta</taxon>
        <taxon>Embryophyta</taxon>
        <taxon>Tracheophyta</taxon>
        <taxon>Spermatophyta</taxon>
        <taxon>Magnoliopsida</taxon>
        <taxon>eudicotyledons</taxon>
        <taxon>Gunneridae</taxon>
        <taxon>Pentapetalae</taxon>
        <taxon>rosids</taxon>
        <taxon>malvids</taxon>
        <taxon>Brassicales</taxon>
        <taxon>Brassicaceae</taxon>
        <taxon>Camelineae</taxon>
        <taxon>Arabidopsis</taxon>
    </lineage>
</organism>
<dbReference type="OrthoDB" id="1082020at2759"/>
<dbReference type="AlphaFoldDB" id="A0A5S9XQG5"/>